<feature type="signal peptide" evidence="15">
    <location>
        <begin position="1"/>
        <end position="18"/>
    </location>
</feature>
<reference evidence="16" key="1">
    <citation type="submission" date="2020-11" db="EMBL/GenBank/DDBJ databases">
        <authorList>
            <person name="Tran Van P."/>
        </authorList>
    </citation>
    <scope>NUCLEOTIDE SEQUENCE</scope>
</reference>
<dbReference type="GO" id="GO:0005886">
    <property type="term" value="C:plasma membrane"/>
    <property type="evidence" value="ECO:0007669"/>
    <property type="project" value="TreeGrafter"/>
</dbReference>
<evidence type="ECO:0000256" key="7">
    <source>
        <dbReference type="PIRSR" id="PIRSR601548-11"/>
    </source>
</evidence>
<keyword evidence="9 14" id="KW-0479">Metal-binding</keyword>
<keyword evidence="9 14" id="KW-0862">Zinc</keyword>
<dbReference type="PROSITE" id="PS51257">
    <property type="entry name" value="PROKAR_LIPOPROTEIN"/>
    <property type="match status" value="1"/>
</dbReference>
<evidence type="ECO:0000313" key="16">
    <source>
        <dbReference type="EMBL" id="CAD7272307.1"/>
    </source>
</evidence>
<evidence type="ECO:0000256" key="5">
    <source>
        <dbReference type="PIRSR" id="PIRSR601548-1"/>
    </source>
</evidence>
<dbReference type="SUPFAM" id="SSF55486">
    <property type="entry name" value="Metalloproteases ('zincins'), catalytic domain"/>
    <property type="match status" value="1"/>
</dbReference>
<dbReference type="OrthoDB" id="10029630at2759"/>
<proteinExistence type="inferred from homology"/>
<feature type="disulfide bond" evidence="10 13">
    <location>
        <begin position="374"/>
        <end position="392"/>
    </location>
</feature>
<dbReference type="GO" id="GO:0046872">
    <property type="term" value="F:metal ion binding"/>
    <property type="evidence" value="ECO:0007669"/>
    <property type="project" value="UniProtKB-KW"/>
</dbReference>
<dbReference type="GO" id="GO:0008241">
    <property type="term" value="F:peptidyl-dipeptidase activity"/>
    <property type="evidence" value="ECO:0007669"/>
    <property type="project" value="InterPro"/>
</dbReference>
<evidence type="ECO:0000256" key="14">
    <source>
        <dbReference type="RuleBase" id="RU361144"/>
    </source>
</evidence>
<evidence type="ECO:0000313" key="17">
    <source>
        <dbReference type="Proteomes" id="UP000678499"/>
    </source>
</evidence>
<keyword evidence="4 6" id="KW-0325">Glycoprotein</keyword>
<dbReference type="PANTHER" id="PTHR10514">
    <property type="entry name" value="ANGIOTENSIN-CONVERTING ENZYME"/>
    <property type="match status" value="1"/>
</dbReference>
<feature type="glycosylation site" description="N-linked (GlcNAc...) asparagine" evidence="11">
    <location>
        <position position="160"/>
    </location>
</feature>
<feature type="binding site" evidence="9">
    <location>
        <position position="405"/>
    </location>
    <ligand>
        <name>Zn(2+)</name>
        <dbReference type="ChEBI" id="CHEBI:29105"/>
        <label>1</label>
        <note>catalytic</note>
    </ligand>
</feature>
<comment type="caution">
    <text evidence="13">Lacks conserved residue(s) required for the propagation of feature annotation.</text>
</comment>
<dbReference type="AlphaFoldDB" id="A0A7R9BC28"/>
<feature type="binding site" evidence="8">
    <location>
        <position position="246"/>
    </location>
    <ligand>
        <name>chloride</name>
        <dbReference type="ChEBI" id="CHEBI:17996"/>
        <label>1</label>
    </ligand>
</feature>
<feature type="disulfide bond" evidence="10">
    <location>
        <begin position="560"/>
        <end position="572"/>
    </location>
</feature>
<dbReference type="Pfam" id="PF01401">
    <property type="entry name" value="Peptidase_M2"/>
    <property type="match status" value="2"/>
</dbReference>
<protein>
    <recommendedName>
        <fullName evidence="14">Angiotensin-converting enzyme</fullName>
        <ecNumber evidence="14">3.4.-.-</ecNumber>
    </recommendedName>
</protein>
<dbReference type="PANTHER" id="PTHR10514:SF24">
    <property type="entry name" value="ANGIOTENSIN-CONVERTING ENZYME 2"/>
    <property type="match status" value="1"/>
</dbReference>
<feature type="binding site" evidence="9">
    <location>
        <position position="409"/>
    </location>
    <ligand>
        <name>Zn(2+)</name>
        <dbReference type="ChEBI" id="CHEBI:29105"/>
        <label>1</label>
        <note>catalytic</note>
    </ligand>
</feature>
<name>A0A7R9BC28_9CRUS</name>
<evidence type="ECO:0000256" key="8">
    <source>
        <dbReference type="PIRSR" id="PIRSR601548-2"/>
    </source>
</evidence>
<dbReference type="EMBL" id="CAJPEX010000017">
    <property type="protein sequence ID" value="CAG0912459.1"/>
    <property type="molecule type" value="Genomic_DNA"/>
</dbReference>
<feature type="active site" description="Proton donor 2" evidence="7">
    <location>
        <position position="535"/>
    </location>
</feature>
<dbReference type="GO" id="GO:0004180">
    <property type="term" value="F:carboxypeptidase activity"/>
    <property type="evidence" value="ECO:0007669"/>
    <property type="project" value="UniProtKB-KW"/>
</dbReference>
<evidence type="ECO:0000256" key="2">
    <source>
        <dbReference type="ARBA" id="ARBA00022729"/>
    </source>
</evidence>
<keyword evidence="17" id="KW-1185">Reference proteome</keyword>
<feature type="binding site" evidence="12">
    <location>
        <position position="405"/>
    </location>
    <ligand>
        <name>Zn(2+)</name>
        <dbReference type="ChEBI" id="CHEBI:29105"/>
        <label>2</label>
        <note>catalytic</note>
    </ligand>
</feature>
<dbReference type="EMBL" id="OA882054">
    <property type="protein sequence ID" value="CAD7272307.1"/>
    <property type="molecule type" value="Genomic_DNA"/>
</dbReference>
<gene>
    <name evidence="16" type="ORF">NMOB1V02_LOCUS249</name>
</gene>
<dbReference type="PRINTS" id="PR00791">
    <property type="entry name" value="PEPDIPTASEA"/>
</dbReference>
<feature type="active site" description="Proton acceptor 1" evidence="5">
    <location>
        <position position="406"/>
    </location>
</feature>
<dbReference type="GO" id="GO:0008237">
    <property type="term" value="F:metallopeptidase activity"/>
    <property type="evidence" value="ECO:0007669"/>
    <property type="project" value="UniProtKB-KW"/>
</dbReference>
<dbReference type="CDD" id="cd06461">
    <property type="entry name" value="M2_ACE"/>
    <property type="match status" value="1"/>
</dbReference>
<evidence type="ECO:0000256" key="3">
    <source>
        <dbReference type="ARBA" id="ARBA00023157"/>
    </source>
</evidence>
<dbReference type="PROSITE" id="PS52011">
    <property type="entry name" value="PEPTIDASE_M2"/>
    <property type="match status" value="1"/>
</dbReference>
<comment type="cofactor">
    <cofactor evidence="14">
        <name>Zn(2+)</name>
        <dbReference type="ChEBI" id="CHEBI:29105"/>
    </cofactor>
    <text evidence="14">Binds 2 Zn(2+) ions per subunit.</text>
</comment>
<keyword evidence="14" id="KW-0482">Metalloprotease</keyword>
<evidence type="ECO:0000256" key="13">
    <source>
        <dbReference type="PROSITE-ProRule" id="PRU01355"/>
    </source>
</evidence>
<evidence type="ECO:0000256" key="12">
    <source>
        <dbReference type="PIRSR" id="PIRSR601548-8"/>
    </source>
</evidence>
<evidence type="ECO:0000256" key="9">
    <source>
        <dbReference type="PIRSR" id="PIRSR601548-3"/>
    </source>
</evidence>
<evidence type="ECO:0000256" key="4">
    <source>
        <dbReference type="ARBA" id="ARBA00023180"/>
    </source>
</evidence>
<evidence type="ECO:0000256" key="10">
    <source>
        <dbReference type="PIRSR" id="PIRSR601548-4"/>
    </source>
</evidence>
<keyword evidence="14" id="KW-0645">Protease</keyword>
<evidence type="ECO:0000256" key="11">
    <source>
        <dbReference type="PIRSR" id="PIRSR601548-5"/>
    </source>
</evidence>
<feature type="active site" description="Proton donor 1" evidence="5">
    <location>
        <position position="535"/>
    </location>
</feature>
<feature type="chain" id="PRO_5036402889" description="Angiotensin-converting enzyme" evidence="15">
    <location>
        <begin position="19"/>
        <end position="645"/>
    </location>
</feature>
<dbReference type="InterPro" id="IPR001548">
    <property type="entry name" value="Peptidase_M2"/>
</dbReference>
<evidence type="ECO:0000256" key="6">
    <source>
        <dbReference type="PIRSR" id="PIRSR601548-10"/>
    </source>
</evidence>
<feature type="binding site" evidence="8">
    <location>
        <position position="544"/>
    </location>
    <ligand>
        <name>chloride</name>
        <dbReference type="ChEBI" id="CHEBI:17996"/>
        <label>1</label>
    </ligand>
</feature>
<dbReference type="Gene3D" id="1.10.1370.30">
    <property type="match status" value="1"/>
</dbReference>
<dbReference type="Proteomes" id="UP000678499">
    <property type="component" value="Unassembled WGS sequence"/>
</dbReference>
<sequence length="645" mass="74360">MRRVVLLCLLACLAVVVACGPKQQKRHVGDIRMKKNDNEADAIAFLERYNTESSRLLNKGIILDWAYNTNITDANAEASTAASLELQAFSLASFNEALEFDSTNFSEDTQRQLKSVGAKQLPEAEQQTLSEVLTLLRGIFTNILCIEMHVQIILRQILSNMSRIYGSGQVCWEDGQCSVLEGTEDSLSTLFATSTDEPKLRYAWEQWRTNVGRPMKPYYEQYVELKNQLAVIRNYTDYGHEMRSRYEIDDFELSMEEIYNTTLPYYLELHAYVRRKLYDTYGPEVVDLEGPIPAHLLGDMWGRFWNNIYNLTEPYPGLQSVDPTPQMVAQGYTPERMFRQGDAFYQSMGLKAVPDTFYELSMIEKPQDGREVVCHPTAWDFFDGQDYRIKMCTVVSFDDFLVIHHEMGHIQYFMQYSDLPTVYRDGANDGFHEAIGELMSMAVSTPKHLETIGLIDEVVENPDLDINFLLKTSFGSLSTLPFHYVMDLWRWRAFRGEYPDNQWNDEFWKLKESLVGVKAPVERTPEDLDPPALFHISGDYDMMRYFTRTILQFQFFESLCEASGHQGPIYKCDFSGSTAAGDRLAALLRMGRSKPWPDALEELTGQREMDVNPLLNYFAPLYNWLQTENKRLNNKIGWKPSNSFA</sequence>
<organism evidence="16">
    <name type="scientific">Notodromas monacha</name>
    <dbReference type="NCBI Taxonomy" id="399045"/>
    <lineage>
        <taxon>Eukaryota</taxon>
        <taxon>Metazoa</taxon>
        <taxon>Ecdysozoa</taxon>
        <taxon>Arthropoda</taxon>
        <taxon>Crustacea</taxon>
        <taxon>Oligostraca</taxon>
        <taxon>Ostracoda</taxon>
        <taxon>Podocopa</taxon>
        <taxon>Podocopida</taxon>
        <taxon>Cypridocopina</taxon>
        <taxon>Cypridoidea</taxon>
        <taxon>Cyprididae</taxon>
        <taxon>Notodromas</taxon>
    </lineage>
</organism>
<feature type="glycosylation site" description="N-linked (GlcNAc...) asparagine" evidence="6">
    <location>
        <position position="70"/>
    </location>
</feature>
<evidence type="ECO:0000256" key="15">
    <source>
        <dbReference type="SAM" id="SignalP"/>
    </source>
</evidence>
<evidence type="ECO:0000256" key="1">
    <source>
        <dbReference type="ARBA" id="ARBA00008139"/>
    </source>
</evidence>
<feature type="binding site" evidence="9">
    <location>
        <position position="433"/>
    </location>
    <ligand>
        <name>Zn(2+)</name>
        <dbReference type="ChEBI" id="CHEBI:29105"/>
        <label>1</label>
        <note>catalytic</note>
    </ligand>
</feature>
<comment type="similarity">
    <text evidence="1 13 14">Belongs to the peptidase M2 family.</text>
</comment>
<feature type="binding site" evidence="12">
    <location>
        <position position="409"/>
    </location>
    <ligand>
        <name>Zn(2+)</name>
        <dbReference type="ChEBI" id="CHEBI:29105"/>
        <label>2</label>
        <note>catalytic</note>
    </ligand>
</feature>
<feature type="binding site" evidence="12">
    <location>
        <position position="433"/>
    </location>
    <ligand>
        <name>Zn(2+)</name>
        <dbReference type="ChEBI" id="CHEBI:29105"/>
        <label>2</label>
        <note>catalytic</note>
    </ligand>
</feature>
<feature type="active site" description="Proton acceptor 2" evidence="7">
    <location>
        <position position="406"/>
    </location>
</feature>
<dbReference type="GO" id="GO:0006508">
    <property type="term" value="P:proteolysis"/>
    <property type="evidence" value="ECO:0007669"/>
    <property type="project" value="UniProtKB-KW"/>
</dbReference>
<keyword evidence="14" id="KW-0378">Hydrolase</keyword>
<keyword evidence="14" id="KW-0121">Carboxypeptidase</keyword>
<keyword evidence="2 15" id="KW-0732">Signal</keyword>
<accession>A0A7R9BC28</accession>
<dbReference type="EC" id="3.4.-.-" evidence="14"/>
<keyword evidence="3 10" id="KW-1015">Disulfide bond</keyword>